<accession>A0A224Y1K8</accession>
<proteinExistence type="predicted"/>
<dbReference type="EMBL" id="GFTR01000038">
    <property type="protein sequence ID" value="JAW16388.1"/>
    <property type="molecule type" value="Transcribed_RNA"/>
</dbReference>
<protein>
    <submittedName>
        <fullName evidence="1">Putative secreted protein</fullName>
    </submittedName>
</protein>
<organism evidence="1">
    <name type="scientific">Panstrongylus lignarius</name>
    <dbReference type="NCBI Taxonomy" id="156445"/>
    <lineage>
        <taxon>Eukaryota</taxon>
        <taxon>Metazoa</taxon>
        <taxon>Ecdysozoa</taxon>
        <taxon>Arthropoda</taxon>
        <taxon>Hexapoda</taxon>
        <taxon>Insecta</taxon>
        <taxon>Pterygota</taxon>
        <taxon>Neoptera</taxon>
        <taxon>Paraneoptera</taxon>
        <taxon>Hemiptera</taxon>
        <taxon>Heteroptera</taxon>
        <taxon>Panheteroptera</taxon>
        <taxon>Cimicomorpha</taxon>
        <taxon>Reduviidae</taxon>
        <taxon>Triatominae</taxon>
        <taxon>Panstrongylus</taxon>
    </lineage>
</organism>
<name>A0A224Y1K8_9HEMI</name>
<sequence length="67" mass="8402">MRMLQFLRRLQWILVMILQNPVKTKFLARKSCQMKRAIRNYLLMKSIYLFLKLTTYQKLLMWKIKMF</sequence>
<reference evidence="1" key="1">
    <citation type="journal article" date="2018" name="PLoS Negl. Trop. Dis.">
        <title>An insight into the salivary gland and fat body transcriptome of Panstrongylus lignarius (Hemiptera: Heteroptera), the main vector of Chagas disease in Peru.</title>
        <authorList>
            <person name="Nevoa J.C."/>
            <person name="Mendes M.T."/>
            <person name="da Silva M.V."/>
            <person name="Soares S.C."/>
            <person name="Oliveira C.J.F."/>
            <person name="Ribeiro J.M.C."/>
        </authorList>
    </citation>
    <scope>NUCLEOTIDE SEQUENCE</scope>
</reference>
<dbReference type="AlphaFoldDB" id="A0A224Y1K8"/>
<evidence type="ECO:0000313" key="1">
    <source>
        <dbReference type="EMBL" id="JAW16388.1"/>
    </source>
</evidence>